<feature type="non-terminal residue" evidence="3">
    <location>
        <position position="74"/>
    </location>
</feature>
<name>A0AAN4ZIF0_9BILA</name>
<proteinExistence type="predicted"/>
<sequence length="74" mass="8415">MLLAIFPHRICCCNAIVASQILTVAAVLWYLPLIVIYLLRFHECEGFPIMYVLIAILFFVLELVVLAMLMIANC</sequence>
<protein>
    <submittedName>
        <fullName evidence="3">Uncharacterized protein</fullName>
    </submittedName>
</protein>
<keyword evidence="4" id="KW-1185">Reference proteome</keyword>
<organism evidence="3 4">
    <name type="scientific">Pristionchus mayeri</name>
    <dbReference type="NCBI Taxonomy" id="1317129"/>
    <lineage>
        <taxon>Eukaryota</taxon>
        <taxon>Metazoa</taxon>
        <taxon>Ecdysozoa</taxon>
        <taxon>Nematoda</taxon>
        <taxon>Chromadorea</taxon>
        <taxon>Rhabditida</taxon>
        <taxon>Rhabditina</taxon>
        <taxon>Diplogasteromorpha</taxon>
        <taxon>Diplogasteroidea</taxon>
        <taxon>Neodiplogasteridae</taxon>
        <taxon>Pristionchus</taxon>
    </lineage>
</organism>
<keyword evidence="1" id="KW-0812">Transmembrane</keyword>
<evidence type="ECO:0000313" key="4">
    <source>
        <dbReference type="Proteomes" id="UP001328107"/>
    </source>
</evidence>
<keyword evidence="1" id="KW-0472">Membrane</keyword>
<evidence type="ECO:0000313" key="2">
    <source>
        <dbReference type="EMBL" id="GMR38267.1"/>
    </source>
</evidence>
<evidence type="ECO:0000313" key="3">
    <source>
        <dbReference type="EMBL" id="GMR38275.1"/>
    </source>
</evidence>
<keyword evidence="1" id="KW-1133">Transmembrane helix</keyword>
<dbReference type="AlphaFoldDB" id="A0AAN4ZIF0"/>
<dbReference type="EMBL" id="BTRK01000002">
    <property type="protein sequence ID" value="GMR38275.1"/>
    <property type="molecule type" value="Genomic_DNA"/>
</dbReference>
<accession>A0AAN4ZIF0</accession>
<dbReference type="EMBL" id="BTRK01000002">
    <property type="protein sequence ID" value="GMR38267.1"/>
    <property type="molecule type" value="Genomic_DNA"/>
</dbReference>
<feature type="transmembrane region" description="Helical" evidence="1">
    <location>
        <begin position="49"/>
        <end position="72"/>
    </location>
</feature>
<comment type="caution">
    <text evidence="3">The sequence shown here is derived from an EMBL/GenBank/DDBJ whole genome shotgun (WGS) entry which is preliminary data.</text>
</comment>
<reference evidence="3" key="2">
    <citation type="submission" date="2023-06" db="EMBL/GenBank/DDBJ databases">
        <title>Genome assembly of Pristionchus species.</title>
        <authorList>
            <person name="Yoshida K."/>
            <person name="Sommer R.J."/>
        </authorList>
    </citation>
    <scope>NUCLEOTIDE SEQUENCE</scope>
    <source>
        <strain evidence="3 4">RS5460</strain>
    </source>
</reference>
<reference evidence="4" key="1">
    <citation type="submission" date="2022-10" db="EMBL/GenBank/DDBJ databases">
        <title>Genome assembly of Pristionchus species.</title>
        <authorList>
            <person name="Yoshida K."/>
            <person name="Sommer R.J."/>
        </authorList>
    </citation>
    <scope>NUCLEOTIDE SEQUENCE [LARGE SCALE GENOMIC DNA]</scope>
    <source>
        <strain evidence="4">RS5460</strain>
    </source>
</reference>
<evidence type="ECO:0000256" key="1">
    <source>
        <dbReference type="SAM" id="Phobius"/>
    </source>
</evidence>
<gene>
    <name evidence="2" type="ORF">PMAYCL1PPCAC_08462</name>
    <name evidence="3" type="ORF">PMAYCL1PPCAC_08470</name>
</gene>
<dbReference type="Proteomes" id="UP001328107">
    <property type="component" value="Unassembled WGS sequence"/>
</dbReference>
<feature type="transmembrane region" description="Helical" evidence="1">
    <location>
        <begin position="12"/>
        <end position="37"/>
    </location>
</feature>